<feature type="signal peptide" evidence="1">
    <location>
        <begin position="1"/>
        <end position="15"/>
    </location>
</feature>
<dbReference type="Proteomes" id="UP000775213">
    <property type="component" value="Unassembled WGS sequence"/>
</dbReference>
<comment type="caution">
    <text evidence="2">The sequence shown here is derived from an EMBL/GenBank/DDBJ whole genome shotgun (WGS) entry which is preliminary data.</text>
</comment>
<protein>
    <submittedName>
        <fullName evidence="2">Uncharacterized protein</fullName>
    </submittedName>
</protein>
<organism evidence="2 3">
    <name type="scientific">Dendrobium chrysotoxum</name>
    <name type="common">Orchid</name>
    <dbReference type="NCBI Taxonomy" id="161865"/>
    <lineage>
        <taxon>Eukaryota</taxon>
        <taxon>Viridiplantae</taxon>
        <taxon>Streptophyta</taxon>
        <taxon>Embryophyta</taxon>
        <taxon>Tracheophyta</taxon>
        <taxon>Spermatophyta</taxon>
        <taxon>Magnoliopsida</taxon>
        <taxon>Liliopsida</taxon>
        <taxon>Asparagales</taxon>
        <taxon>Orchidaceae</taxon>
        <taxon>Epidendroideae</taxon>
        <taxon>Malaxideae</taxon>
        <taxon>Dendrobiinae</taxon>
        <taxon>Dendrobium</taxon>
    </lineage>
</organism>
<gene>
    <name evidence="2" type="ORF">IEQ34_022144</name>
</gene>
<keyword evidence="3" id="KW-1185">Reference proteome</keyword>
<evidence type="ECO:0000256" key="1">
    <source>
        <dbReference type="SAM" id="SignalP"/>
    </source>
</evidence>
<dbReference type="EMBL" id="JAGFBR010000019">
    <property type="protein sequence ID" value="KAH0448344.1"/>
    <property type="molecule type" value="Genomic_DNA"/>
</dbReference>
<feature type="chain" id="PRO_5043787261" evidence="1">
    <location>
        <begin position="16"/>
        <end position="138"/>
    </location>
</feature>
<name>A0AAV7FWY8_DENCH</name>
<accession>A0AAV7FWY8</accession>
<proteinExistence type="predicted"/>
<evidence type="ECO:0000313" key="3">
    <source>
        <dbReference type="Proteomes" id="UP000775213"/>
    </source>
</evidence>
<evidence type="ECO:0000313" key="2">
    <source>
        <dbReference type="EMBL" id="KAH0448344.1"/>
    </source>
</evidence>
<keyword evidence="1" id="KW-0732">Signal</keyword>
<reference evidence="2 3" key="1">
    <citation type="journal article" date="2021" name="Hortic Res">
        <title>Chromosome-scale assembly of the Dendrobium chrysotoxum genome enhances the understanding of orchid evolution.</title>
        <authorList>
            <person name="Zhang Y."/>
            <person name="Zhang G.Q."/>
            <person name="Zhang D."/>
            <person name="Liu X.D."/>
            <person name="Xu X.Y."/>
            <person name="Sun W.H."/>
            <person name="Yu X."/>
            <person name="Zhu X."/>
            <person name="Wang Z.W."/>
            <person name="Zhao X."/>
            <person name="Zhong W.Y."/>
            <person name="Chen H."/>
            <person name="Yin W.L."/>
            <person name="Huang T."/>
            <person name="Niu S.C."/>
            <person name="Liu Z.J."/>
        </authorList>
    </citation>
    <scope>NUCLEOTIDE SEQUENCE [LARGE SCALE GENOMIC DNA]</scope>
    <source>
        <strain evidence="2">Lindl</strain>
    </source>
</reference>
<dbReference type="AlphaFoldDB" id="A0AAV7FWY8"/>
<sequence>MLISLFPLVSLLVKCFLMINCYRQGHLRTVEATRSISKITSTFLCNLDVQAAKISKIVDESETIRNKQLSELEKKFEECAAKEEEQFLKKVKEMLANSNARKKKLVWLLLFTLVGDFTFQTFYPCAVDKLVIAPYMFG</sequence>